<dbReference type="PANTHER" id="PTHR23024">
    <property type="entry name" value="ARYLACETAMIDE DEACETYLASE"/>
    <property type="match status" value="1"/>
</dbReference>
<dbReference type="InterPro" id="IPR029058">
    <property type="entry name" value="AB_hydrolase_fold"/>
</dbReference>
<dbReference type="GO" id="GO:0016787">
    <property type="term" value="F:hydrolase activity"/>
    <property type="evidence" value="ECO:0007669"/>
    <property type="project" value="InterPro"/>
</dbReference>
<keyword evidence="3" id="KW-1185">Reference proteome</keyword>
<dbReference type="EMBL" id="CP138580">
    <property type="protein sequence ID" value="WPG97550.1"/>
    <property type="molecule type" value="Genomic_DNA"/>
</dbReference>
<accession>A0AAQ3M0F3</accession>
<proteinExistence type="predicted"/>
<evidence type="ECO:0000313" key="3">
    <source>
        <dbReference type="Proteomes" id="UP001303373"/>
    </source>
</evidence>
<evidence type="ECO:0000313" key="2">
    <source>
        <dbReference type="EMBL" id="WPG97550.1"/>
    </source>
</evidence>
<dbReference type="SUPFAM" id="SSF53474">
    <property type="entry name" value="alpha/beta-Hydrolases"/>
    <property type="match status" value="1"/>
</dbReference>
<reference evidence="2 3" key="1">
    <citation type="submission" date="2023-11" db="EMBL/GenBank/DDBJ databases">
        <title>An acidophilic fungus is an integral part of prey digestion in a carnivorous sundew plant.</title>
        <authorList>
            <person name="Tsai I.J."/>
        </authorList>
    </citation>
    <scope>NUCLEOTIDE SEQUENCE [LARGE SCALE GENOMIC DNA]</scope>
    <source>
        <strain evidence="2">169a</strain>
    </source>
</reference>
<dbReference type="InterPro" id="IPR050466">
    <property type="entry name" value="Carboxylest/Gibb_receptor"/>
</dbReference>
<dbReference type="PANTHER" id="PTHR23024:SF584">
    <property type="entry name" value="FAMILY PROTEIN, PUTATIVE (AFU_ORTHOLOGUE AFUA_3G14530)-RELATED"/>
    <property type="match status" value="1"/>
</dbReference>
<dbReference type="Proteomes" id="UP001303373">
    <property type="component" value="Chromosome 1"/>
</dbReference>
<dbReference type="InterPro" id="IPR013094">
    <property type="entry name" value="AB_hydrolase_3"/>
</dbReference>
<dbReference type="Pfam" id="PF07859">
    <property type="entry name" value="Abhydrolase_3"/>
    <property type="match status" value="1"/>
</dbReference>
<organism evidence="2 3">
    <name type="scientific">Acrodontium crateriforme</name>
    <dbReference type="NCBI Taxonomy" id="150365"/>
    <lineage>
        <taxon>Eukaryota</taxon>
        <taxon>Fungi</taxon>
        <taxon>Dikarya</taxon>
        <taxon>Ascomycota</taxon>
        <taxon>Pezizomycotina</taxon>
        <taxon>Dothideomycetes</taxon>
        <taxon>Dothideomycetidae</taxon>
        <taxon>Mycosphaerellales</taxon>
        <taxon>Teratosphaeriaceae</taxon>
        <taxon>Acrodontium</taxon>
    </lineage>
</organism>
<protein>
    <recommendedName>
        <fullName evidence="1">Alpha/beta hydrolase fold-3 domain-containing protein</fullName>
    </recommendedName>
</protein>
<name>A0AAQ3M0F3_9PEZI</name>
<evidence type="ECO:0000259" key="1">
    <source>
        <dbReference type="Pfam" id="PF07859"/>
    </source>
</evidence>
<feature type="domain" description="Alpha/beta hydrolase fold-3" evidence="1">
    <location>
        <begin position="89"/>
        <end position="162"/>
    </location>
</feature>
<gene>
    <name evidence="2" type="ORF">R9X50_00032700</name>
</gene>
<dbReference type="AlphaFoldDB" id="A0AAQ3M0F3"/>
<dbReference type="Gene3D" id="3.40.50.1820">
    <property type="entry name" value="alpha/beta hydrolase"/>
    <property type="match status" value="2"/>
</dbReference>
<sequence length="256" mass="29578">MDTFKVVIGWFRPIFDAVFNLNLPFTLRWRLLALQPIALLTNTLLYLPEITSSDYTVIRIPTRRDHFIRAIVFQPQSPRQSEGLRPIHLDFHGGAFLGGNAEYDAPFCRLLTRRTRAVVISAEYRLAPRYTFPCAHDDAEDVLEWAFENAREEFKTDPRLLALDFRSPPWAKPKPDKMPKIDLLAFMMPLFDAYAGPARAESLHDPRLNPILADLHSLPRNILLIVPAIDILASKQLEFIQRVKQIDERHGRKRDV</sequence>